<dbReference type="EMBL" id="CM000882">
    <property type="protein sequence ID" value="KQJ94277.1"/>
    <property type="molecule type" value="Genomic_DNA"/>
</dbReference>
<feature type="region of interest" description="Disordered" evidence="1">
    <location>
        <begin position="110"/>
        <end position="188"/>
    </location>
</feature>
<accession>I1HZB1</accession>
<dbReference type="KEGG" id="bdi:104583492"/>
<proteinExistence type="predicted"/>
<dbReference type="OMA" id="AHEAETD"/>
<evidence type="ECO:0000256" key="2">
    <source>
        <dbReference type="SAM" id="SignalP"/>
    </source>
</evidence>
<dbReference type="RefSeq" id="XP_010234110.1">
    <property type="nucleotide sequence ID" value="XM_010235808.3"/>
</dbReference>
<protein>
    <submittedName>
        <fullName evidence="3 4">Uncharacterized protein</fullName>
    </submittedName>
</protein>
<dbReference type="EnsemblPlants" id="KQJ94277">
    <property type="protein sequence ID" value="KQJ94277"/>
    <property type="gene ID" value="BRADI_3g09620v3"/>
</dbReference>
<reference evidence="3 4" key="1">
    <citation type="journal article" date="2010" name="Nature">
        <title>Genome sequencing and analysis of the model grass Brachypodium distachyon.</title>
        <authorList>
            <consortium name="International Brachypodium Initiative"/>
        </authorList>
    </citation>
    <scope>NUCLEOTIDE SEQUENCE [LARGE SCALE GENOMIC DNA]</scope>
    <source>
        <strain evidence="3">Bd21</strain>
        <strain evidence="4">cv. Bd21</strain>
    </source>
</reference>
<evidence type="ECO:0000313" key="4">
    <source>
        <dbReference type="EnsemblPlants" id="KQJ94277"/>
    </source>
</evidence>
<reference evidence="4" key="3">
    <citation type="submission" date="2018-08" db="UniProtKB">
        <authorList>
            <consortium name="EnsemblPlants"/>
        </authorList>
    </citation>
    <scope>IDENTIFICATION</scope>
    <source>
        <strain evidence="4">cv. Bd21</strain>
    </source>
</reference>
<keyword evidence="2" id="KW-0732">Signal</keyword>
<evidence type="ECO:0000313" key="3">
    <source>
        <dbReference type="EMBL" id="KQJ94277.1"/>
    </source>
</evidence>
<dbReference type="Gramene" id="KQJ94277">
    <property type="protein sequence ID" value="KQJ94277"/>
    <property type="gene ID" value="BRADI_3g09620v3"/>
</dbReference>
<sequence length="284" mass="31808">MARLAAVASLAVLLLSLLAVASCRVLEAEPDAYEGDDSTVVAISDAANGAAVPQEEAASGSAAEAATRTVAADGEGSLIRLPSHRRRRPCRHGFLHRHFLWARRHGLSGRRGAFAGPGEARPQSGNGEERRELDQEEELKAVAEPDPDLRRPADADGEQEFDAMKAVAEPGPDSRPESDTDGEQESEAVTAWKGEMVRKFRHGLRFRRHHHEEEEATRTRFFHHRRDSENEVDEVEELARRLSRAILRRSFHGRRHHHHHHHAEEAVKEEGGVKKWFKGLVNRF</sequence>
<reference evidence="3" key="2">
    <citation type="submission" date="2017-06" db="EMBL/GenBank/DDBJ databases">
        <title>WGS assembly of Brachypodium distachyon.</title>
        <authorList>
            <consortium name="The International Brachypodium Initiative"/>
            <person name="Lucas S."/>
            <person name="Harmon-Smith M."/>
            <person name="Lail K."/>
            <person name="Tice H."/>
            <person name="Grimwood J."/>
            <person name="Bruce D."/>
            <person name="Barry K."/>
            <person name="Shu S."/>
            <person name="Lindquist E."/>
            <person name="Wang M."/>
            <person name="Pitluck S."/>
            <person name="Vogel J.P."/>
            <person name="Garvin D.F."/>
            <person name="Mockler T.C."/>
            <person name="Schmutz J."/>
            <person name="Rokhsar D."/>
            <person name="Bevan M.W."/>
        </authorList>
    </citation>
    <scope>NUCLEOTIDE SEQUENCE</scope>
    <source>
        <strain evidence="3">Bd21</strain>
    </source>
</reference>
<dbReference type="AlphaFoldDB" id="I1HZB1"/>
<dbReference type="Proteomes" id="UP000008810">
    <property type="component" value="Chromosome 3"/>
</dbReference>
<organism evidence="3">
    <name type="scientific">Brachypodium distachyon</name>
    <name type="common">Purple false brome</name>
    <name type="synonym">Trachynia distachya</name>
    <dbReference type="NCBI Taxonomy" id="15368"/>
    <lineage>
        <taxon>Eukaryota</taxon>
        <taxon>Viridiplantae</taxon>
        <taxon>Streptophyta</taxon>
        <taxon>Embryophyta</taxon>
        <taxon>Tracheophyta</taxon>
        <taxon>Spermatophyta</taxon>
        <taxon>Magnoliopsida</taxon>
        <taxon>Liliopsida</taxon>
        <taxon>Poales</taxon>
        <taxon>Poaceae</taxon>
        <taxon>BOP clade</taxon>
        <taxon>Pooideae</taxon>
        <taxon>Stipodae</taxon>
        <taxon>Brachypodieae</taxon>
        <taxon>Brachypodium</taxon>
    </lineage>
</organism>
<evidence type="ECO:0000313" key="5">
    <source>
        <dbReference type="Proteomes" id="UP000008810"/>
    </source>
</evidence>
<dbReference type="GeneID" id="104583492"/>
<gene>
    <name evidence="4" type="primary">LOC104583492</name>
    <name evidence="3" type="ORF">BRADI_3g09620v3</name>
</gene>
<dbReference type="PROSITE" id="PS51257">
    <property type="entry name" value="PROKAR_LIPOPROTEIN"/>
    <property type="match status" value="1"/>
</dbReference>
<keyword evidence="5" id="KW-1185">Reference proteome</keyword>
<feature type="chain" id="PRO_5014094929" evidence="2">
    <location>
        <begin position="24"/>
        <end position="284"/>
    </location>
</feature>
<evidence type="ECO:0000256" key="1">
    <source>
        <dbReference type="SAM" id="MobiDB-lite"/>
    </source>
</evidence>
<name>I1HZB1_BRADI</name>
<feature type="compositionally biased region" description="Basic and acidic residues" evidence="1">
    <location>
        <begin position="127"/>
        <end position="154"/>
    </location>
</feature>
<dbReference type="eggNOG" id="ENOG502R63M">
    <property type="taxonomic scope" value="Eukaryota"/>
</dbReference>
<dbReference type="HOGENOM" id="CLU_853650_0_0_1"/>
<feature type="signal peptide" evidence="2">
    <location>
        <begin position="1"/>
        <end position="23"/>
    </location>
</feature>